<evidence type="ECO:0000313" key="3">
    <source>
        <dbReference type="Proteomes" id="UP000663505"/>
    </source>
</evidence>
<reference evidence="2 3" key="1">
    <citation type="submission" date="2021-02" db="EMBL/GenBank/DDBJ databases">
        <title>Alicyclobacillus curvatus sp. nov. and Alicyclobacillus mengziensis sp. nov., two acidophilic bacteria isolated from acid mine drainage.</title>
        <authorList>
            <person name="Huang Y."/>
        </authorList>
    </citation>
    <scope>NUCLEOTIDE SEQUENCE [LARGE SCALE GENOMIC DNA]</scope>
    <source>
        <strain evidence="2 3">S30H14</strain>
    </source>
</reference>
<dbReference type="Proteomes" id="UP000663505">
    <property type="component" value="Chromosome"/>
</dbReference>
<dbReference type="InterPro" id="IPR051783">
    <property type="entry name" value="NAD(P)-dependent_oxidoreduct"/>
</dbReference>
<dbReference type="KEGG" id="afx:JZ786_16005"/>
<accession>A0A9X7Z688</accession>
<dbReference type="AlphaFoldDB" id="A0A9X7Z688"/>
<sequence>MKILVIGGTRFLGRHFVGAALQNHHEVTIFHRGETNTGLFPEVEEILGDRDGQTSLLTGRTWDAVVDTCGYVPRVVRQSVAALKASAGQYAFISSISVYPDFPRAGMDESTAVDVLPDNDGESEDVSKYYGALKALCEDEVQQGFDGQALIIRPGLIVGPHDPTDRFTYWPHRIAQGGEVLVPGDPNRVVQFIDVRDLARFTLHLIEQGTSGVYHATGHPLPFSQLLVACQAVSGRRSKLVWVSEDFLSAQGVQPWTELPLWIGEAANWPGFMEVSVQKARAHGLQLRTVTETVRDTLAWAGKRPRDTKWLAGFTPERERELLTAWKSSDCQPTSEVD</sequence>
<protein>
    <submittedName>
        <fullName evidence="2">SDR family oxidoreductase</fullName>
    </submittedName>
</protein>
<dbReference type="EMBL" id="CP071182">
    <property type="protein sequence ID" value="QSO46025.1"/>
    <property type="molecule type" value="Genomic_DNA"/>
</dbReference>
<dbReference type="PANTHER" id="PTHR48079:SF6">
    <property type="entry name" value="NAD(P)-BINDING DOMAIN-CONTAINING PROTEIN-RELATED"/>
    <property type="match status" value="1"/>
</dbReference>
<organism evidence="2 3">
    <name type="scientific">Alicyclobacillus mengziensis</name>
    <dbReference type="NCBI Taxonomy" id="2931921"/>
    <lineage>
        <taxon>Bacteria</taxon>
        <taxon>Bacillati</taxon>
        <taxon>Bacillota</taxon>
        <taxon>Bacilli</taxon>
        <taxon>Bacillales</taxon>
        <taxon>Alicyclobacillaceae</taxon>
        <taxon>Alicyclobacillus</taxon>
    </lineage>
</organism>
<feature type="domain" description="NAD-dependent epimerase/dehydratase" evidence="1">
    <location>
        <begin position="81"/>
        <end position="211"/>
    </location>
</feature>
<gene>
    <name evidence="2" type="ORF">JZ786_16005</name>
</gene>
<proteinExistence type="predicted"/>
<dbReference type="GO" id="GO:0004029">
    <property type="term" value="F:aldehyde dehydrogenase (NAD+) activity"/>
    <property type="evidence" value="ECO:0007669"/>
    <property type="project" value="TreeGrafter"/>
</dbReference>
<dbReference type="InterPro" id="IPR001509">
    <property type="entry name" value="Epimerase_deHydtase"/>
</dbReference>
<dbReference type="CDD" id="cd05265">
    <property type="entry name" value="SDR_a1"/>
    <property type="match status" value="1"/>
</dbReference>
<evidence type="ECO:0000259" key="1">
    <source>
        <dbReference type="Pfam" id="PF01370"/>
    </source>
</evidence>
<dbReference type="GO" id="GO:0005737">
    <property type="term" value="C:cytoplasm"/>
    <property type="evidence" value="ECO:0007669"/>
    <property type="project" value="TreeGrafter"/>
</dbReference>
<dbReference type="InterPro" id="IPR036291">
    <property type="entry name" value="NAD(P)-bd_dom_sf"/>
</dbReference>
<dbReference type="SUPFAM" id="SSF51735">
    <property type="entry name" value="NAD(P)-binding Rossmann-fold domains"/>
    <property type="match status" value="1"/>
</dbReference>
<keyword evidence="3" id="KW-1185">Reference proteome</keyword>
<evidence type="ECO:0000313" key="2">
    <source>
        <dbReference type="EMBL" id="QSO46025.1"/>
    </source>
</evidence>
<dbReference type="Pfam" id="PF01370">
    <property type="entry name" value="Epimerase"/>
    <property type="match status" value="1"/>
</dbReference>
<dbReference type="PANTHER" id="PTHR48079">
    <property type="entry name" value="PROTEIN YEEZ"/>
    <property type="match status" value="1"/>
</dbReference>
<dbReference type="Gene3D" id="3.40.50.720">
    <property type="entry name" value="NAD(P)-binding Rossmann-like Domain"/>
    <property type="match status" value="1"/>
</dbReference>
<name>A0A9X7Z688_9BACL</name>
<dbReference type="RefSeq" id="WP_206655397.1">
    <property type="nucleotide sequence ID" value="NZ_CP071182.1"/>
</dbReference>